<dbReference type="Gene3D" id="3.40.50.1820">
    <property type="entry name" value="alpha/beta hydrolase"/>
    <property type="match status" value="1"/>
</dbReference>
<dbReference type="SUPFAM" id="SSF53474">
    <property type="entry name" value="alpha/beta-Hydrolases"/>
    <property type="match status" value="1"/>
</dbReference>
<dbReference type="GO" id="GO:0016787">
    <property type="term" value="F:hydrolase activity"/>
    <property type="evidence" value="ECO:0007669"/>
    <property type="project" value="UniProtKB-KW"/>
</dbReference>
<gene>
    <name evidence="2" type="ORF">L544_1400</name>
</gene>
<dbReference type="Proteomes" id="UP000025748">
    <property type="component" value="Unassembled WGS sequence"/>
</dbReference>
<reference evidence="2 3" key="1">
    <citation type="submission" date="2014-03" db="EMBL/GenBank/DDBJ databases">
        <title>Genome sequence of Bordetella hinzii.</title>
        <authorList>
            <person name="Register K."/>
            <person name="Harvill E."/>
            <person name="Goodfield L.L."/>
            <person name="Ivanov Y.V."/>
            <person name="Meyer J.A."/>
            <person name="Muse S.J."/>
            <person name="Jacobs N."/>
            <person name="Bendor L."/>
            <person name="Smallridge W.E."/>
            <person name="Brinkac L.M."/>
            <person name="Sanka R."/>
            <person name="Kim M."/>
            <person name="Losada L."/>
        </authorList>
    </citation>
    <scope>NUCLEOTIDE SEQUENCE [LARGE SCALE GENOMIC DNA]</scope>
    <source>
        <strain evidence="2 3">OH87 BAL007II</strain>
    </source>
</reference>
<dbReference type="PANTHER" id="PTHR43798:SF33">
    <property type="entry name" value="HYDROLASE, PUTATIVE (AFU_ORTHOLOGUE AFUA_2G14860)-RELATED"/>
    <property type="match status" value="1"/>
</dbReference>
<evidence type="ECO:0000259" key="1">
    <source>
        <dbReference type="Pfam" id="PF12697"/>
    </source>
</evidence>
<dbReference type="PANTHER" id="PTHR43798">
    <property type="entry name" value="MONOACYLGLYCEROL LIPASE"/>
    <property type="match status" value="1"/>
</dbReference>
<dbReference type="InterPro" id="IPR029058">
    <property type="entry name" value="AB_hydrolase_fold"/>
</dbReference>
<protein>
    <submittedName>
        <fullName evidence="2">Alpha/beta hydrolase family protein</fullName>
    </submittedName>
</protein>
<keyword evidence="2" id="KW-0378">Hydrolase</keyword>
<proteinExistence type="predicted"/>
<evidence type="ECO:0000313" key="3">
    <source>
        <dbReference type="Proteomes" id="UP000025748"/>
    </source>
</evidence>
<dbReference type="Pfam" id="PF12697">
    <property type="entry name" value="Abhydrolase_6"/>
    <property type="match status" value="1"/>
</dbReference>
<name>A0ABR4QUX9_9BORD</name>
<dbReference type="InterPro" id="IPR000073">
    <property type="entry name" value="AB_hydrolase_1"/>
</dbReference>
<dbReference type="InterPro" id="IPR050266">
    <property type="entry name" value="AB_hydrolase_sf"/>
</dbReference>
<accession>A0ABR4QUX9</accession>
<keyword evidence="3" id="KW-1185">Reference proteome</keyword>
<feature type="domain" description="AB hydrolase-1" evidence="1">
    <location>
        <begin position="56"/>
        <end position="316"/>
    </location>
</feature>
<dbReference type="PRINTS" id="PR00111">
    <property type="entry name" value="ABHYDROLASE"/>
</dbReference>
<comment type="caution">
    <text evidence="2">The sequence shown here is derived from an EMBL/GenBank/DDBJ whole genome shotgun (WGS) entry which is preliminary data.</text>
</comment>
<evidence type="ECO:0000313" key="2">
    <source>
        <dbReference type="EMBL" id="KCB21452.1"/>
    </source>
</evidence>
<dbReference type="EMBL" id="JHEM01000033">
    <property type="protein sequence ID" value="KCB21452.1"/>
    <property type="molecule type" value="Genomic_DNA"/>
</dbReference>
<sequence length="332" mass="36494">MGKAIRAGVRWASMCFSSTGPAMSEPRLDSVTCVSPAGFHRMAYWEWGDPDNARVLVCVHGLTRNGRDFDHLARRLSTRYRVVCPDVVGRGQSDWLGNPMHYTIAQYASDMMTLLARLQPATLAWVGTSMGGLIGLGLAGALGMARQAHATQAHAGMPLPATQELRFDRIVLNDVGPRLQRAALDRICENVGTPGIFNTFAEAVQATKLACATFGPHSEAHWSELADHSYVREGQHWIKRYDLNIALALAAQASPQAYEAGEHLLWHAYEGLDCPILVLRGEQSDLLTEATVQEMRRRNPRTQERVFAGVGHAPTLMTPEQIEPVARFLEAG</sequence>
<organism evidence="2 3">
    <name type="scientific">Bordetella hinzii OH87 BAL007II</name>
    <dbReference type="NCBI Taxonomy" id="1331262"/>
    <lineage>
        <taxon>Bacteria</taxon>
        <taxon>Pseudomonadati</taxon>
        <taxon>Pseudomonadota</taxon>
        <taxon>Betaproteobacteria</taxon>
        <taxon>Burkholderiales</taxon>
        <taxon>Alcaligenaceae</taxon>
        <taxon>Bordetella</taxon>
    </lineage>
</organism>